<evidence type="ECO:0000313" key="6">
    <source>
        <dbReference type="Proteomes" id="UP000431451"/>
    </source>
</evidence>
<dbReference type="SUPFAM" id="SSF56672">
    <property type="entry name" value="DNA/RNA polymerases"/>
    <property type="match status" value="1"/>
</dbReference>
<evidence type="ECO:0000313" key="5">
    <source>
        <dbReference type="EMBL" id="VCT83141.1"/>
    </source>
</evidence>
<dbReference type="Proteomes" id="UP000431451">
    <property type="component" value="Unassembled WGS sequence"/>
</dbReference>
<dbReference type="EC" id="2.7.7.7" evidence="1"/>
<keyword evidence="5" id="KW-0808">Transferase</keyword>
<gene>
    <name evidence="5" type="primary">polA_1</name>
    <name evidence="5" type="ORF">CNEONATNEC25_00736</name>
</gene>
<protein>
    <recommendedName>
        <fullName evidence="1">DNA-directed DNA polymerase</fullName>
        <ecNumber evidence="1">2.7.7.7</ecNumber>
    </recommendedName>
</protein>
<dbReference type="RefSeq" id="WP_159115643.1">
    <property type="nucleotide sequence ID" value="NZ_CAMTCL010000022.1"/>
</dbReference>
<reference evidence="5 6" key="1">
    <citation type="submission" date="2018-06" db="EMBL/GenBank/DDBJ databases">
        <authorList>
            <consortium name="IHU Genomes"/>
        </authorList>
    </citation>
    <scope>NUCLEOTIDE SEQUENCE [LARGE SCALE GENOMIC DNA]</scope>
    <source>
        <strain evidence="5 6">NEC25</strain>
    </source>
</reference>
<keyword evidence="5" id="KW-0548">Nucleotidyltransferase</keyword>
<dbReference type="Gene3D" id="3.30.70.370">
    <property type="match status" value="1"/>
</dbReference>
<dbReference type="AlphaFoldDB" id="A0A650M5D9"/>
<feature type="domain" description="DNA-directed DNA polymerase family A palm" evidence="4">
    <location>
        <begin position="367"/>
        <end position="611"/>
    </location>
</feature>
<dbReference type="Gene3D" id="1.10.150.20">
    <property type="entry name" value="5' to 3' exonuclease, C-terminal subdomain"/>
    <property type="match status" value="1"/>
</dbReference>
<dbReference type="SMART" id="SM00482">
    <property type="entry name" value="POLAc"/>
    <property type="match status" value="1"/>
</dbReference>
<keyword evidence="2" id="KW-0235">DNA replication</keyword>
<evidence type="ECO:0000259" key="4">
    <source>
        <dbReference type="SMART" id="SM00482"/>
    </source>
</evidence>
<dbReference type="GO" id="GO:0003677">
    <property type="term" value="F:DNA binding"/>
    <property type="evidence" value="ECO:0007669"/>
    <property type="project" value="InterPro"/>
</dbReference>
<dbReference type="InterPro" id="IPR002298">
    <property type="entry name" value="DNA_polymerase_A"/>
</dbReference>
<dbReference type="GO" id="GO:0006261">
    <property type="term" value="P:DNA-templated DNA replication"/>
    <property type="evidence" value="ECO:0007669"/>
    <property type="project" value="InterPro"/>
</dbReference>
<evidence type="ECO:0000256" key="3">
    <source>
        <dbReference type="ARBA" id="ARBA00049244"/>
    </source>
</evidence>
<dbReference type="InterPro" id="IPR001098">
    <property type="entry name" value="DNA-dir_DNA_pol_A_palm_dom"/>
</dbReference>
<evidence type="ECO:0000256" key="1">
    <source>
        <dbReference type="ARBA" id="ARBA00012417"/>
    </source>
</evidence>
<dbReference type="InterPro" id="IPR043502">
    <property type="entry name" value="DNA/RNA_pol_sf"/>
</dbReference>
<dbReference type="GO" id="GO:0003887">
    <property type="term" value="F:DNA-directed DNA polymerase activity"/>
    <property type="evidence" value="ECO:0007669"/>
    <property type="project" value="UniProtKB-EC"/>
</dbReference>
<name>A0A650M5D9_9CLOT</name>
<dbReference type="PANTHER" id="PTHR10133">
    <property type="entry name" value="DNA POLYMERASE I"/>
    <property type="match status" value="1"/>
</dbReference>
<evidence type="ECO:0000256" key="2">
    <source>
        <dbReference type="ARBA" id="ARBA00022705"/>
    </source>
</evidence>
<sequence length="646" mass="72950">MEKTLSLDLETYSDIDLVKCGVYAYVDSPNFEILLVAYCFDEDEVKIIDLASGEVMSEEVKEAVLSDDVIKTAFNANFERICLSKYFNSNLKSDSWCCTAAQASMLALPPSLEGVSEVLGLNNKKMKEGKELIKYFCCPCKPTNVNGNRIRNLPVHDLEKWNIFKSYCVRDVEAETEIRNKLKNYPISEKEVEIYRLDQIINDRGILVDMNLVKRAIKCDKDFIGAATKRAYELTGLENPNSVPQLKEWLAHRGINIKSLSKKSVSKLAEKCDGEIEAVLKLRLLMSKTSVKKYEAIERSVCSDGRVHGLLKFYGANRTGRWAGRLVQVQNLPQNHIKDLEVARNIVKNGAFEELEMFYESTPNVLSELIRTAFIPKAGFKFIAADFSAIEARVLAYLAGEKWRVDVFKTHGKIYEASASAMFNVPIEGIKKSSDLRQKGKISELALGYGGSIGALTAMGALEMGLKEEELQPLVTAWRNANQNITKFWWNIDKASITAVKERTTVKVGKIEFTYCGGILFITLPSGRKLSYMKPRLQINKFDREGLTYEGIGESKKWTRIETYGPKLVENIVQAASRDLLAEAMLRLHEAGYEIVMHIHDEVVIEAHINRNSLEEVCEIMSIAPEWAEGLFLKADGYECSYYKKD</sequence>
<comment type="catalytic activity">
    <reaction evidence="3">
        <text>DNA(n) + a 2'-deoxyribonucleoside 5'-triphosphate = DNA(n+1) + diphosphate</text>
        <dbReference type="Rhea" id="RHEA:22508"/>
        <dbReference type="Rhea" id="RHEA-COMP:17339"/>
        <dbReference type="Rhea" id="RHEA-COMP:17340"/>
        <dbReference type="ChEBI" id="CHEBI:33019"/>
        <dbReference type="ChEBI" id="CHEBI:61560"/>
        <dbReference type="ChEBI" id="CHEBI:173112"/>
        <dbReference type="EC" id="2.7.7.7"/>
    </reaction>
</comment>
<accession>A0A650M5D9</accession>
<dbReference type="EMBL" id="UWJD01000001">
    <property type="protein sequence ID" value="VCT83141.1"/>
    <property type="molecule type" value="Genomic_DNA"/>
</dbReference>
<dbReference type="InterPro" id="IPR012337">
    <property type="entry name" value="RNaseH-like_sf"/>
</dbReference>
<dbReference type="Pfam" id="PF00476">
    <property type="entry name" value="DNA_pol_A"/>
    <property type="match status" value="1"/>
</dbReference>
<organism evidence="5 6">
    <name type="scientific">Clostridium neonatale</name>
    <dbReference type="NCBI Taxonomy" id="137838"/>
    <lineage>
        <taxon>Bacteria</taxon>
        <taxon>Bacillati</taxon>
        <taxon>Bacillota</taxon>
        <taxon>Clostridia</taxon>
        <taxon>Eubacteriales</taxon>
        <taxon>Clostridiaceae</taxon>
        <taxon>Clostridium</taxon>
    </lineage>
</organism>
<dbReference type="SUPFAM" id="SSF53098">
    <property type="entry name" value="Ribonuclease H-like"/>
    <property type="match status" value="1"/>
</dbReference>
<proteinExistence type="predicted"/>
<dbReference type="GO" id="GO:0006302">
    <property type="term" value="P:double-strand break repair"/>
    <property type="evidence" value="ECO:0007669"/>
    <property type="project" value="TreeGrafter"/>
</dbReference>
<dbReference type="CDD" id="cd08642">
    <property type="entry name" value="DNA_pol_A_pol_I_A"/>
    <property type="match status" value="1"/>
</dbReference>
<dbReference type="PANTHER" id="PTHR10133:SF27">
    <property type="entry name" value="DNA POLYMERASE NU"/>
    <property type="match status" value="1"/>
</dbReference>